<keyword evidence="2" id="KW-0732">Signal</keyword>
<feature type="chain" id="PRO_5035184118" evidence="2">
    <location>
        <begin position="21"/>
        <end position="519"/>
    </location>
</feature>
<protein>
    <submittedName>
        <fullName evidence="3">Uncharacterized protein</fullName>
    </submittedName>
</protein>
<sequence length="519" mass="58181">MGKSWIYAVLLVATAGAISGVPTRTHQLTRAQTPEILNILQQMALSRTNVNLRDSNPRIFAAIGDNCDANDPNPSLKDCDALDSHMVCYSDNKCGCFNLNKMLKDRSDAIPNDLLEFLVAVNENLPELGMHWGASFDHTRKECSLDWKSLCFPKDIDLNELLYPQPPNPELDEISTSMNKLKCAPNLECMSWWNTSQINLGKCIDPKVDDFCFYDSDDESVDYLSLCQRYSNEICYPNHECGCYDTDAFLSVFVDGDEGRALRSMYQEMKDAGLPLTTSKDPVHRNKCMLPEGAACPLGEIELSKYLGSNFVFLDQFNKPLSELECATNLECKHVDIPDFPPKIGQCTAKKAEEGVCAYDWRLNITDYLDLCDVKANQICYKNNKCDCYDTDKFLEILLDMGKGQILRQMYQELKDAGLKLTTSMDTLAKNACLLPKDSACPLGDIELSKELGKEHEYLDVFNKPLSDLKCATNLECKPVDIQNFPRKLGQCHSGTVSIVSGVVLLLSSILFSNFLFGF</sequence>
<proteinExistence type="predicted"/>
<keyword evidence="4" id="KW-1185">Reference proteome</keyword>
<evidence type="ECO:0000256" key="2">
    <source>
        <dbReference type="SAM" id="SignalP"/>
    </source>
</evidence>
<dbReference type="EMBL" id="CAJVCH010128930">
    <property type="protein sequence ID" value="CAG7725960.1"/>
    <property type="molecule type" value="Genomic_DNA"/>
</dbReference>
<keyword evidence="1" id="KW-1133">Transmembrane helix</keyword>
<accession>A0A8J2NZ64</accession>
<evidence type="ECO:0000313" key="4">
    <source>
        <dbReference type="Proteomes" id="UP000708208"/>
    </source>
</evidence>
<name>A0A8J2NZ64_9HEXA</name>
<keyword evidence="1" id="KW-0472">Membrane</keyword>
<feature type="signal peptide" evidence="2">
    <location>
        <begin position="1"/>
        <end position="20"/>
    </location>
</feature>
<comment type="caution">
    <text evidence="3">The sequence shown here is derived from an EMBL/GenBank/DDBJ whole genome shotgun (WGS) entry which is preliminary data.</text>
</comment>
<evidence type="ECO:0000313" key="3">
    <source>
        <dbReference type="EMBL" id="CAG7725960.1"/>
    </source>
</evidence>
<dbReference type="AlphaFoldDB" id="A0A8J2NZ64"/>
<evidence type="ECO:0000256" key="1">
    <source>
        <dbReference type="SAM" id="Phobius"/>
    </source>
</evidence>
<organism evidence="3 4">
    <name type="scientific">Allacma fusca</name>
    <dbReference type="NCBI Taxonomy" id="39272"/>
    <lineage>
        <taxon>Eukaryota</taxon>
        <taxon>Metazoa</taxon>
        <taxon>Ecdysozoa</taxon>
        <taxon>Arthropoda</taxon>
        <taxon>Hexapoda</taxon>
        <taxon>Collembola</taxon>
        <taxon>Symphypleona</taxon>
        <taxon>Sminthuridae</taxon>
        <taxon>Allacma</taxon>
    </lineage>
</organism>
<gene>
    <name evidence="3" type="ORF">AFUS01_LOCUS14896</name>
</gene>
<feature type="transmembrane region" description="Helical" evidence="1">
    <location>
        <begin position="497"/>
        <end position="517"/>
    </location>
</feature>
<keyword evidence="1" id="KW-0812">Transmembrane</keyword>
<dbReference type="Proteomes" id="UP000708208">
    <property type="component" value="Unassembled WGS sequence"/>
</dbReference>
<reference evidence="3" key="1">
    <citation type="submission" date="2021-06" db="EMBL/GenBank/DDBJ databases">
        <authorList>
            <person name="Hodson N. C."/>
            <person name="Mongue J. A."/>
            <person name="Jaron S. K."/>
        </authorList>
    </citation>
    <scope>NUCLEOTIDE SEQUENCE</scope>
</reference>